<proteinExistence type="predicted"/>
<accession>A0A7N0VMI3</accession>
<dbReference type="SUPFAM" id="SSF49503">
    <property type="entry name" value="Cupredoxins"/>
    <property type="match status" value="1"/>
</dbReference>
<reference evidence="2" key="1">
    <citation type="submission" date="2021-01" db="UniProtKB">
        <authorList>
            <consortium name="EnsemblPlants"/>
        </authorList>
    </citation>
    <scope>IDENTIFICATION</scope>
</reference>
<dbReference type="InterPro" id="IPR039391">
    <property type="entry name" value="Phytocyanin-like"/>
</dbReference>
<dbReference type="EnsemblPlants" id="Kaladp1222s0072.1.v1.1">
    <property type="protein sequence ID" value="Kaladp1222s0072.1.v1.1"/>
    <property type="gene ID" value="Kaladp1222s0072.v1.1"/>
</dbReference>
<dbReference type="GO" id="GO:0005886">
    <property type="term" value="C:plasma membrane"/>
    <property type="evidence" value="ECO:0007669"/>
    <property type="project" value="TreeGrafter"/>
</dbReference>
<dbReference type="PANTHER" id="PTHR33021">
    <property type="entry name" value="BLUE COPPER PROTEIN"/>
    <property type="match status" value="1"/>
</dbReference>
<dbReference type="GO" id="GO:0009055">
    <property type="term" value="F:electron transfer activity"/>
    <property type="evidence" value="ECO:0007669"/>
    <property type="project" value="InterPro"/>
</dbReference>
<dbReference type="Gramene" id="Kaladp1222s0072.1.v1.1">
    <property type="protein sequence ID" value="Kaladp1222s0072.1.v1.1"/>
    <property type="gene ID" value="Kaladp1222s0072.v1.1"/>
</dbReference>
<evidence type="ECO:0000313" key="3">
    <source>
        <dbReference type="Proteomes" id="UP000594263"/>
    </source>
</evidence>
<protein>
    <recommendedName>
        <fullName evidence="1">Phytocyanin domain-containing protein</fullName>
    </recommendedName>
</protein>
<dbReference type="Pfam" id="PF02298">
    <property type="entry name" value="Cu_bind_like"/>
    <property type="match status" value="1"/>
</dbReference>
<dbReference type="InterPro" id="IPR008972">
    <property type="entry name" value="Cupredoxin"/>
</dbReference>
<dbReference type="Proteomes" id="UP000594263">
    <property type="component" value="Unplaced"/>
</dbReference>
<name>A0A7N0VMI3_KALFE</name>
<evidence type="ECO:0000259" key="1">
    <source>
        <dbReference type="PROSITE" id="PS51485"/>
    </source>
</evidence>
<dbReference type="InterPro" id="IPR003245">
    <property type="entry name" value="Phytocyanin_dom"/>
</dbReference>
<sequence length="128" mass="14621">MQSETFTLDDIFDLEVFKMLKLNEFVFTKYQYSVLEVNQTSYENCVEADFITNITRGGRDVFQLNNSRPYYFISGYGQCWGGVKLAINVEDIPPPQPSPPKSAATSVESQVSTLLMMFLIWAFIPHLS</sequence>
<dbReference type="PROSITE" id="PS51485">
    <property type="entry name" value="PHYTOCYANIN"/>
    <property type="match status" value="1"/>
</dbReference>
<dbReference type="PANTHER" id="PTHR33021:SF547">
    <property type="entry name" value="OS03G0758500 PROTEIN"/>
    <property type="match status" value="1"/>
</dbReference>
<organism evidence="2 3">
    <name type="scientific">Kalanchoe fedtschenkoi</name>
    <name type="common">Lavender scallops</name>
    <name type="synonym">South American air plant</name>
    <dbReference type="NCBI Taxonomy" id="63787"/>
    <lineage>
        <taxon>Eukaryota</taxon>
        <taxon>Viridiplantae</taxon>
        <taxon>Streptophyta</taxon>
        <taxon>Embryophyta</taxon>
        <taxon>Tracheophyta</taxon>
        <taxon>Spermatophyta</taxon>
        <taxon>Magnoliopsida</taxon>
        <taxon>eudicotyledons</taxon>
        <taxon>Gunneridae</taxon>
        <taxon>Pentapetalae</taxon>
        <taxon>Saxifragales</taxon>
        <taxon>Crassulaceae</taxon>
        <taxon>Kalanchoe</taxon>
    </lineage>
</organism>
<keyword evidence="3" id="KW-1185">Reference proteome</keyword>
<feature type="domain" description="Phytocyanin" evidence="1">
    <location>
        <begin position="1"/>
        <end position="91"/>
    </location>
</feature>
<evidence type="ECO:0000313" key="2">
    <source>
        <dbReference type="EnsemblPlants" id="Kaladp1222s0072.1.v1.1"/>
    </source>
</evidence>
<dbReference type="Gene3D" id="2.60.40.420">
    <property type="entry name" value="Cupredoxins - blue copper proteins"/>
    <property type="match status" value="1"/>
</dbReference>
<dbReference type="AlphaFoldDB" id="A0A7N0VMI3"/>